<dbReference type="Pfam" id="PF19420">
    <property type="entry name" value="DDAH_eukar"/>
    <property type="match status" value="1"/>
</dbReference>
<dbReference type="FunFam" id="3.75.10.10:FF:000004">
    <property type="entry name" value="N(G),N(G)-dimethylarginine dimethylaminohydrolase 1"/>
    <property type="match status" value="1"/>
</dbReference>
<evidence type="ECO:0000256" key="1">
    <source>
        <dbReference type="ARBA" id="ARBA00008532"/>
    </source>
</evidence>
<dbReference type="VEuPathDB" id="VectorBase:SSCA003917"/>
<dbReference type="Proteomes" id="UP000616769">
    <property type="component" value="Unassembled WGS sequence"/>
</dbReference>
<evidence type="ECO:0000313" key="3">
    <source>
        <dbReference type="EMBL" id="KPM06417.1"/>
    </source>
</evidence>
<proteinExistence type="inferred from homology"/>
<keyword evidence="2" id="KW-0378">Hydrolase</keyword>
<gene>
    <name evidence="3" type="ORF">QR98_0048920</name>
</gene>
<name>A0A132A654_SARSC</name>
<dbReference type="InterPro" id="IPR033199">
    <property type="entry name" value="DDAH-like"/>
</dbReference>
<accession>A0A132A654</accession>
<evidence type="ECO:0000313" key="4">
    <source>
        <dbReference type="Proteomes" id="UP000616769"/>
    </source>
</evidence>
<dbReference type="Gene3D" id="3.75.10.10">
    <property type="entry name" value="L-arginine/glycine Amidinotransferase, Chain A"/>
    <property type="match status" value="1"/>
</dbReference>
<dbReference type="EMBL" id="JXLN01010866">
    <property type="protein sequence ID" value="KPM06417.1"/>
    <property type="molecule type" value="Genomic_DNA"/>
</dbReference>
<dbReference type="PANTHER" id="PTHR12737">
    <property type="entry name" value="DIMETHYLARGININE DIMETHYLAMINOHYDROLASE"/>
    <property type="match status" value="1"/>
</dbReference>
<reference evidence="3 4" key="1">
    <citation type="journal article" date="2015" name="Parasit. Vectors">
        <title>Draft genome of the scabies mite.</title>
        <authorList>
            <person name="Rider S.D.Jr."/>
            <person name="Morgan M.S."/>
            <person name="Arlian L.G."/>
        </authorList>
    </citation>
    <scope>NUCLEOTIDE SEQUENCE [LARGE SCALE GENOMIC DNA]</scope>
    <source>
        <strain evidence="3">Arlian Lab</strain>
    </source>
</reference>
<comment type="caution">
    <text evidence="3">The sequence shown here is derived from an EMBL/GenBank/DDBJ whole genome shotgun (WGS) entry which is preliminary data.</text>
</comment>
<dbReference type="OrthoDB" id="10016839at2759"/>
<dbReference type="AlphaFoldDB" id="A0A132A654"/>
<dbReference type="GO" id="GO:0016403">
    <property type="term" value="F:dimethylargininase activity"/>
    <property type="evidence" value="ECO:0007669"/>
    <property type="project" value="TreeGrafter"/>
</dbReference>
<dbReference type="SUPFAM" id="SSF55909">
    <property type="entry name" value="Pentein"/>
    <property type="match status" value="1"/>
</dbReference>
<organism evidence="3 4">
    <name type="scientific">Sarcoptes scabiei</name>
    <name type="common">Itch mite</name>
    <name type="synonym">Acarus scabiei</name>
    <dbReference type="NCBI Taxonomy" id="52283"/>
    <lineage>
        <taxon>Eukaryota</taxon>
        <taxon>Metazoa</taxon>
        <taxon>Ecdysozoa</taxon>
        <taxon>Arthropoda</taxon>
        <taxon>Chelicerata</taxon>
        <taxon>Arachnida</taxon>
        <taxon>Acari</taxon>
        <taxon>Acariformes</taxon>
        <taxon>Sarcoptiformes</taxon>
        <taxon>Astigmata</taxon>
        <taxon>Psoroptidia</taxon>
        <taxon>Sarcoptoidea</taxon>
        <taxon>Sarcoptidae</taxon>
        <taxon>Sarcoptinae</taxon>
        <taxon>Sarcoptes</taxon>
    </lineage>
</organism>
<sequence length="240" mass="26699">MFSSFGRYSHAIVARVPDNFCETQTSLNRARQEHERFTKLLRSLGIDVIELPADPQLPQSVFVEDTAFTINGTALICRPGHPSRIKEVDIIRSILTKELNLPIIEITDPKAKLDGGDILFTGREIFVGVSQRTNLNGALAVASAFPEFYVTPINVPRKVLHLKSCVSMAGPDILAVSSTPEAQEILRKLSLLIEKFRFSLKRIASEASFPYTTITVHDNESANVIYINGTLSELKFEKNL</sequence>
<comment type="similarity">
    <text evidence="1">Belongs to the DDAH family.</text>
</comment>
<dbReference type="GO" id="GO:0045429">
    <property type="term" value="P:positive regulation of nitric oxide biosynthetic process"/>
    <property type="evidence" value="ECO:0007669"/>
    <property type="project" value="TreeGrafter"/>
</dbReference>
<protein>
    <submittedName>
        <fullName evidence="3">N(G),N(G)-dimethylarginine dimethylaminohydrolase 1-like protein</fullName>
    </submittedName>
</protein>
<evidence type="ECO:0000256" key="2">
    <source>
        <dbReference type="ARBA" id="ARBA00022801"/>
    </source>
</evidence>
<dbReference type="GO" id="GO:0016597">
    <property type="term" value="F:amino acid binding"/>
    <property type="evidence" value="ECO:0007669"/>
    <property type="project" value="TreeGrafter"/>
</dbReference>
<dbReference type="PANTHER" id="PTHR12737:SF9">
    <property type="entry name" value="DIMETHYLARGININASE"/>
    <property type="match status" value="1"/>
</dbReference>
<dbReference type="GO" id="GO:0006525">
    <property type="term" value="P:arginine metabolic process"/>
    <property type="evidence" value="ECO:0007669"/>
    <property type="project" value="TreeGrafter"/>
</dbReference>
<dbReference type="GO" id="GO:0000052">
    <property type="term" value="P:citrulline metabolic process"/>
    <property type="evidence" value="ECO:0007669"/>
    <property type="project" value="TreeGrafter"/>
</dbReference>